<evidence type="ECO:0000256" key="5">
    <source>
        <dbReference type="SAM" id="Phobius"/>
    </source>
</evidence>
<dbReference type="GO" id="GO:0004519">
    <property type="term" value="F:endonuclease activity"/>
    <property type="evidence" value="ECO:0007669"/>
    <property type="project" value="UniProtKB-KW"/>
</dbReference>
<evidence type="ECO:0000256" key="4">
    <source>
        <dbReference type="SAM" id="MobiDB-lite"/>
    </source>
</evidence>
<accession>N0BB54</accession>
<keyword evidence="5" id="KW-0472">Membrane</keyword>
<keyword evidence="1" id="KW-0540">Nuclease</keyword>
<dbReference type="GO" id="GO:0016787">
    <property type="term" value="F:hydrolase activity"/>
    <property type="evidence" value="ECO:0007669"/>
    <property type="project" value="UniProtKB-KW"/>
</dbReference>
<proteinExistence type="predicted"/>
<evidence type="ECO:0000313" key="8">
    <source>
        <dbReference type="Proteomes" id="UP000005952"/>
    </source>
</evidence>
<sequence length="356" mass="37983">MKKCALRCIAPFIRVARCLARVGVYDFFRAMGRGSRLRIVARLVGLGAVVSAVLPAIADDTLPTPCTPEPGPVRTVARVLDGETLILDDGSAVRLIGALAPRARDAGAEMGAWPPETQSIKTLSSLVLGKKVKLAFGGRQKDRYGRFLAQVFLEAGGREEWVQGTMLAIGQARAYGLPESFACASELLAHEAEARRKRLGLWSNGVYRPMPAEQPGVLLKLRGKYERVIGSVASVGRTKSATYLNFGTDWRSDFTARIGKNVLAANPEFAQALDALQSKTVIVRGWIERRNGPLIDVADLSQIEILDGKGNAASLGVSAAAPPDSAQPASTPADPNPPKKLRPIPTEGSEPGAVNL</sequence>
<keyword evidence="2" id="KW-0255">Endonuclease</keyword>
<keyword evidence="8" id="KW-1185">Reference proteome</keyword>
<dbReference type="PROSITE" id="PS01284">
    <property type="entry name" value="TNASE_2"/>
    <property type="match status" value="1"/>
</dbReference>
<dbReference type="PANTHER" id="PTHR12302">
    <property type="entry name" value="EBNA2 BINDING PROTEIN P100"/>
    <property type="match status" value="1"/>
</dbReference>
<dbReference type="AlphaFoldDB" id="N0BB54"/>
<dbReference type="EMBL" id="CP005587">
    <property type="protein sequence ID" value="AGK59462.1"/>
    <property type="molecule type" value="Genomic_DNA"/>
</dbReference>
<feature type="transmembrane region" description="Helical" evidence="5">
    <location>
        <begin position="39"/>
        <end position="58"/>
    </location>
</feature>
<evidence type="ECO:0000256" key="2">
    <source>
        <dbReference type="ARBA" id="ARBA00022759"/>
    </source>
</evidence>
<reference evidence="7 8" key="1">
    <citation type="journal article" date="2013" name="Genome Announc.">
        <title>Genome sequences for three denitrifying bacterial strains isolated from a uranium- and nitrate-contaminated subsurface environment.</title>
        <authorList>
            <person name="Venkatramanan R."/>
            <person name="Prakash O."/>
            <person name="Woyke T."/>
            <person name="Chain P."/>
            <person name="Goodwin L.A."/>
            <person name="Watson D."/>
            <person name="Brooks S."/>
            <person name="Kostka J.E."/>
            <person name="Green S.J."/>
        </authorList>
    </citation>
    <scope>NUCLEOTIDE SEQUENCE [LARGE SCALE GENOMIC DNA]</scope>
    <source>
        <strain evidence="7 8">1NES1</strain>
    </source>
</reference>
<keyword evidence="5" id="KW-1133">Transmembrane helix</keyword>
<keyword evidence="5" id="KW-0812">Transmembrane</keyword>
<dbReference type="PANTHER" id="PTHR12302:SF3">
    <property type="entry name" value="SERINE_THREONINE-PROTEIN KINASE 31"/>
    <property type="match status" value="1"/>
</dbReference>
<feature type="domain" description="TNase-like" evidence="6">
    <location>
        <begin position="76"/>
        <end position="204"/>
    </location>
</feature>
<evidence type="ECO:0000313" key="7">
    <source>
        <dbReference type="EMBL" id="AGK59462.1"/>
    </source>
</evidence>
<dbReference type="InterPro" id="IPR002071">
    <property type="entry name" value="Thermonucl_AS"/>
</dbReference>
<dbReference type="PROSITE" id="PS50830">
    <property type="entry name" value="TNASE_3"/>
    <property type="match status" value="1"/>
</dbReference>
<organism evidence="7 8">
    <name type="scientific">Hyphomicrobium denitrificans 1NES1</name>
    <dbReference type="NCBI Taxonomy" id="670307"/>
    <lineage>
        <taxon>Bacteria</taxon>
        <taxon>Pseudomonadati</taxon>
        <taxon>Pseudomonadota</taxon>
        <taxon>Alphaproteobacteria</taxon>
        <taxon>Hyphomicrobiales</taxon>
        <taxon>Hyphomicrobiaceae</taxon>
        <taxon>Hyphomicrobium</taxon>
    </lineage>
</organism>
<dbReference type="InterPro" id="IPR035437">
    <property type="entry name" value="SNase_OB-fold_sf"/>
</dbReference>
<feature type="region of interest" description="Disordered" evidence="4">
    <location>
        <begin position="314"/>
        <end position="356"/>
    </location>
</feature>
<dbReference type="SMART" id="SM00318">
    <property type="entry name" value="SNc"/>
    <property type="match status" value="1"/>
</dbReference>
<dbReference type="GO" id="GO:0003676">
    <property type="term" value="F:nucleic acid binding"/>
    <property type="evidence" value="ECO:0007669"/>
    <property type="project" value="InterPro"/>
</dbReference>
<dbReference type="HOGENOM" id="CLU_064698_1_0_5"/>
<name>N0BB54_9HYPH</name>
<evidence type="ECO:0000256" key="1">
    <source>
        <dbReference type="ARBA" id="ARBA00022722"/>
    </source>
</evidence>
<dbReference type="Proteomes" id="UP000005952">
    <property type="component" value="Chromosome"/>
</dbReference>
<dbReference type="Gene3D" id="2.40.50.90">
    <property type="match status" value="1"/>
</dbReference>
<keyword evidence="3" id="KW-0378">Hydrolase</keyword>
<protein>
    <submittedName>
        <fullName evidence="7">Nuclease</fullName>
    </submittedName>
</protein>
<dbReference type="KEGG" id="hdt:HYPDE_38963"/>
<gene>
    <name evidence="7" type="ORF">HYPDE_38963</name>
</gene>
<dbReference type="STRING" id="670307.HYPDE_38963"/>
<evidence type="ECO:0000259" key="6">
    <source>
        <dbReference type="PROSITE" id="PS50830"/>
    </source>
</evidence>
<dbReference type="Pfam" id="PF00565">
    <property type="entry name" value="SNase"/>
    <property type="match status" value="1"/>
</dbReference>
<dbReference type="SUPFAM" id="SSF50199">
    <property type="entry name" value="Staphylococcal nuclease"/>
    <property type="match status" value="1"/>
</dbReference>
<dbReference type="eggNOG" id="COG1525">
    <property type="taxonomic scope" value="Bacteria"/>
</dbReference>
<evidence type="ECO:0000256" key="3">
    <source>
        <dbReference type="ARBA" id="ARBA00022801"/>
    </source>
</evidence>
<feature type="compositionally biased region" description="Low complexity" evidence="4">
    <location>
        <begin position="318"/>
        <end position="333"/>
    </location>
</feature>
<dbReference type="InterPro" id="IPR016071">
    <property type="entry name" value="Staphylococal_nuclease_OB-fold"/>
</dbReference>